<keyword evidence="3" id="KW-1185">Reference proteome</keyword>
<comment type="similarity">
    <text evidence="1">Belongs to the GET4 family.</text>
</comment>
<dbReference type="EMBL" id="KB908515">
    <property type="protein sequence ID" value="EOA89435.1"/>
    <property type="molecule type" value="Genomic_DNA"/>
</dbReference>
<dbReference type="InterPro" id="IPR011990">
    <property type="entry name" value="TPR-like_helical_dom_sf"/>
</dbReference>
<dbReference type="eggNOG" id="KOG3024">
    <property type="taxonomic scope" value="Eukaryota"/>
</dbReference>
<dbReference type="AlphaFoldDB" id="R0IXA8"/>
<dbReference type="GO" id="GO:0045048">
    <property type="term" value="P:protein insertion into ER membrane"/>
    <property type="evidence" value="ECO:0007669"/>
    <property type="project" value="InterPro"/>
</dbReference>
<evidence type="ECO:0000313" key="2">
    <source>
        <dbReference type="EMBL" id="EOA89435.1"/>
    </source>
</evidence>
<accession>R0IXA8</accession>
<dbReference type="GeneID" id="19400345"/>
<name>R0IXA8_EXST2</name>
<dbReference type="OrthoDB" id="10252405at2759"/>
<organism evidence="2 3">
    <name type="scientific">Exserohilum turcicum (strain 28A)</name>
    <name type="common">Northern leaf blight fungus</name>
    <name type="synonym">Setosphaeria turcica</name>
    <dbReference type="NCBI Taxonomy" id="671987"/>
    <lineage>
        <taxon>Eukaryota</taxon>
        <taxon>Fungi</taxon>
        <taxon>Dikarya</taxon>
        <taxon>Ascomycota</taxon>
        <taxon>Pezizomycotina</taxon>
        <taxon>Dothideomycetes</taxon>
        <taxon>Pleosporomycetidae</taxon>
        <taxon>Pleosporales</taxon>
        <taxon>Pleosporineae</taxon>
        <taxon>Pleosporaceae</taxon>
        <taxon>Exserohilum</taxon>
    </lineage>
</organism>
<dbReference type="Proteomes" id="UP000016935">
    <property type="component" value="Unassembled WGS sequence"/>
</dbReference>
<dbReference type="FunFam" id="1.25.40.10:FF:000272">
    <property type="entry name" value="DUF410 domain protein"/>
    <property type="match status" value="1"/>
</dbReference>
<reference evidence="2 3" key="2">
    <citation type="journal article" date="2013" name="PLoS Genet.">
        <title>Comparative genome structure, secondary metabolite, and effector coding capacity across Cochliobolus pathogens.</title>
        <authorList>
            <person name="Condon B.J."/>
            <person name="Leng Y."/>
            <person name="Wu D."/>
            <person name="Bushley K.E."/>
            <person name="Ohm R.A."/>
            <person name="Otillar R."/>
            <person name="Martin J."/>
            <person name="Schackwitz W."/>
            <person name="Grimwood J."/>
            <person name="MohdZainudin N."/>
            <person name="Xue C."/>
            <person name="Wang R."/>
            <person name="Manning V.A."/>
            <person name="Dhillon B."/>
            <person name="Tu Z.J."/>
            <person name="Steffenson B.J."/>
            <person name="Salamov A."/>
            <person name="Sun H."/>
            <person name="Lowry S."/>
            <person name="LaButti K."/>
            <person name="Han J."/>
            <person name="Copeland A."/>
            <person name="Lindquist E."/>
            <person name="Barry K."/>
            <person name="Schmutz J."/>
            <person name="Baker S.E."/>
            <person name="Ciuffetti L.M."/>
            <person name="Grigoriev I.V."/>
            <person name="Zhong S."/>
            <person name="Turgeon B.G."/>
        </authorList>
    </citation>
    <scope>NUCLEOTIDE SEQUENCE [LARGE SCALE GENOMIC DNA]</scope>
    <source>
        <strain evidence="3">28A</strain>
    </source>
</reference>
<evidence type="ECO:0000256" key="1">
    <source>
        <dbReference type="ARBA" id="ARBA00005351"/>
    </source>
</evidence>
<dbReference type="PANTHER" id="PTHR12875:SF0">
    <property type="entry name" value="GOLGI TO ER TRAFFIC PROTEIN 4 HOMOLOG"/>
    <property type="match status" value="1"/>
</dbReference>
<dbReference type="PANTHER" id="PTHR12875">
    <property type="entry name" value="GOLGI TO ER TRAFFIC PROTEIN 4 HOMOLOG"/>
    <property type="match status" value="1"/>
</dbReference>
<gene>
    <name evidence="2" type="ORF">SETTUDRAFT_167904</name>
</gene>
<protein>
    <recommendedName>
        <fullName evidence="4">DUF410-domain-containing protein</fullName>
    </recommendedName>
</protein>
<dbReference type="Pfam" id="PF04190">
    <property type="entry name" value="GET4"/>
    <property type="match status" value="1"/>
</dbReference>
<sequence length="307" mass="33880">MASKIEKTLARQREKIAEGQYYEAHQQLRVIASRYTKASDWTNAISILHQGAQSLLQAGQGGSGGDLCIFLLDVYNKGEVKVDGESKGRLLALLRAFPKDEPTKKKFVGEMVAWSSRFGDFPAGDPEIHHVAGGLYAEELEPYDAERHLLLGTQDSAATLASLHYSWYTSDEPHTAALYCARGVLPYLLTGNLRAANKYFLLFTSALEKVPNPPTQAVSTKSTEFRVYPSLPLLNFLGLLLLSVERGDPSLWRQLKSHYASDLKDVNWGEALDQIGEMYFGIKIPRQGNPMFDMLGSMFGGGMGGAK</sequence>
<proteinExistence type="inferred from homology"/>
<dbReference type="GO" id="GO:0072380">
    <property type="term" value="C:TRC complex"/>
    <property type="evidence" value="ECO:0007669"/>
    <property type="project" value="TreeGrafter"/>
</dbReference>
<dbReference type="InterPro" id="IPR007317">
    <property type="entry name" value="GET4"/>
</dbReference>
<evidence type="ECO:0008006" key="4">
    <source>
        <dbReference type="Google" id="ProtNLM"/>
    </source>
</evidence>
<evidence type="ECO:0000313" key="3">
    <source>
        <dbReference type="Proteomes" id="UP000016935"/>
    </source>
</evidence>
<dbReference type="RefSeq" id="XP_008023211.1">
    <property type="nucleotide sequence ID" value="XM_008025020.1"/>
</dbReference>
<dbReference type="HOGENOM" id="CLU_046061_0_1_1"/>
<reference evidence="2 3" key="1">
    <citation type="journal article" date="2012" name="PLoS Pathog.">
        <title>Diverse lifestyles and strategies of plant pathogenesis encoded in the genomes of eighteen Dothideomycetes fungi.</title>
        <authorList>
            <person name="Ohm R.A."/>
            <person name="Feau N."/>
            <person name="Henrissat B."/>
            <person name="Schoch C.L."/>
            <person name="Horwitz B.A."/>
            <person name="Barry K.W."/>
            <person name="Condon B.J."/>
            <person name="Copeland A.C."/>
            <person name="Dhillon B."/>
            <person name="Glaser F."/>
            <person name="Hesse C.N."/>
            <person name="Kosti I."/>
            <person name="LaButti K."/>
            <person name="Lindquist E.A."/>
            <person name="Lucas S."/>
            <person name="Salamov A.A."/>
            <person name="Bradshaw R.E."/>
            <person name="Ciuffetti L."/>
            <person name="Hamelin R.C."/>
            <person name="Kema G.H.J."/>
            <person name="Lawrence C."/>
            <person name="Scott J.A."/>
            <person name="Spatafora J.W."/>
            <person name="Turgeon B.G."/>
            <person name="de Wit P.J.G.M."/>
            <person name="Zhong S."/>
            <person name="Goodwin S.B."/>
            <person name="Grigoriev I.V."/>
        </authorList>
    </citation>
    <scope>NUCLEOTIDE SEQUENCE [LARGE SCALE GENOMIC DNA]</scope>
    <source>
        <strain evidence="3">28A</strain>
    </source>
</reference>
<dbReference type="STRING" id="671987.R0IXA8"/>
<dbReference type="Gene3D" id="1.25.40.10">
    <property type="entry name" value="Tetratricopeptide repeat domain"/>
    <property type="match status" value="1"/>
</dbReference>